<evidence type="ECO:0000256" key="3">
    <source>
        <dbReference type="ARBA" id="ARBA00005293"/>
    </source>
</evidence>
<protein>
    <recommendedName>
        <fullName evidence="4">Protein cereblon</fullName>
    </recommendedName>
</protein>
<dbReference type="GO" id="GO:0046872">
    <property type="term" value="F:metal ion binding"/>
    <property type="evidence" value="ECO:0007669"/>
    <property type="project" value="UniProtKB-KW"/>
</dbReference>
<evidence type="ECO:0000256" key="5">
    <source>
        <dbReference type="ARBA" id="ARBA00022723"/>
    </source>
</evidence>
<dbReference type="InterPro" id="IPR034750">
    <property type="entry name" value="CULT"/>
</dbReference>
<evidence type="ECO:0000256" key="2">
    <source>
        <dbReference type="ARBA" id="ARBA00004906"/>
    </source>
</evidence>
<evidence type="ECO:0000256" key="1">
    <source>
        <dbReference type="ARBA" id="ARBA00004123"/>
    </source>
</evidence>
<reference evidence="12" key="1">
    <citation type="submission" date="2013-12" db="EMBL/GenBank/DDBJ databases">
        <title>The Genome Sequence of Aphanomyces invadans NJM9701.</title>
        <authorList>
            <consortium name="The Broad Institute Genomics Platform"/>
            <person name="Russ C."/>
            <person name="Tyler B."/>
            <person name="van West P."/>
            <person name="Dieguez-Uribeondo J."/>
            <person name="Young S.K."/>
            <person name="Zeng Q."/>
            <person name="Gargeya S."/>
            <person name="Fitzgerald M."/>
            <person name="Abouelleil A."/>
            <person name="Alvarado L."/>
            <person name="Chapman S.B."/>
            <person name="Gainer-Dewar J."/>
            <person name="Goldberg J."/>
            <person name="Griggs A."/>
            <person name="Gujja S."/>
            <person name="Hansen M."/>
            <person name="Howarth C."/>
            <person name="Imamovic A."/>
            <person name="Ireland A."/>
            <person name="Larimer J."/>
            <person name="McCowan C."/>
            <person name="Murphy C."/>
            <person name="Pearson M."/>
            <person name="Poon T.W."/>
            <person name="Priest M."/>
            <person name="Roberts A."/>
            <person name="Saif S."/>
            <person name="Shea T."/>
            <person name="Sykes S."/>
            <person name="Wortman J."/>
            <person name="Nusbaum C."/>
            <person name="Birren B."/>
        </authorList>
    </citation>
    <scope>NUCLEOTIDE SEQUENCE [LARGE SCALE GENOMIC DNA]</scope>
    <source>
        <strain evidence="12">NJM9701</strain>
    </source>
</reference>
<dbReference type="eggNOG" id="KOG1400">
    <property type="taxonomic scope" value="Eukaryota"/>
</dbReference>
<dbReference type="Gene3D" id="1.20.58.1480">
    <property type="match status" value="1"/>
</dbReference>
<evidence type="ECO:0000313" key="12">
    <source>
        <dbReference type="EMBL" id="ETV92359.1"/>
    </source>
</evidence>
<feature type="domain" description="CULT" evidence="11">
    <location>
        <begin position="304"/>
        <end position="413"/>
    </location>
</feature>
<name>A0A024TEB6_9STRA</name>
<gene>
    <name evidence="12" type="ORF">H310_13259</name>
</gene>
<keyword evidence="7" id="KW-0862">Zinc</keyword>
<accession>A0A024TEB6</accession>
<feature type="domain" description="Lon N-terminal" evidence="10">
    <location>
        <begin position="74"/>
        <end position="304"/>
    </location>
</feature>
<dbReference type="GO" id="GO:0005634">
    <property type="term" value="C:nucleus"/>
    <property type="evidence" value="ECO:0007669"/>
    <property type="project" value="UniProtKB-SubCell"/>
</dbReference>
<dbReference type="UniPathway" id="UPA00143"/>
<sequence>MSVLYEEDDAMDMVWSAESSQDGSPSDGDDLVSDEGDAENIDPFIVDHSYLGEDLSVAAPSSSAHFTPGSIVVMPLVWLPDTVIFPGETLPLRMLATSTLQLMTTRLRNGQDTFALTNANMPRHVGTVIQIERMYEYGVHHLSIVGRGRQRFELEDRVSVHHTRGQYMEGVSAHVRILPDYHAIPCPLPLTARRCHSSLKRRRPALVAYWGPHQYMQFDGPALVLQAKSILLQSVEFHAFMASSTSTASSAATAAMSAPSDPTRFSYWLAAHLNLGLPARQRLLATSSVIARLRSLIAWLHQQSAVIQCAGCATTLASTRSIFLKHDPDHGGPVTTFANPNGDIHQILTMLSVDRSMFRTYGHPTLTDTWFPGYTWQCISCRHCSNFLGWRYVSTVDQVHPHVFFGLLRNAIS</sequence>
<dbReference type="InterPro" id="IPR046336">
    <property type="entry name" value="Lon_prtase_N_sf"/>
</dbReference>
<dbReference type="CDD" id="cd15777">
    <property type="entry name" value="CRBN_C_like"/>
    <property type="match status" value="1"/>
</dbReference>
<evidence type="ECO:0000256" key="9">
    <source>
        <dbReference type="SAM" id="MobiDB-lite"/>
    </source>
</evidence>
<comment type="pathway">
    <text evidence="2">Protein modification; protein ubiquitination.</text>
</comment>
<dbReference type="GeneID" id="20090309"/>
<dbReference type="PANTHER" id="PTHR46732:SF8">
    <property type="entry name" value="ATP-DEPENDENT PROTEASE LA (LON) DOMAIN PROTEIN"/>
    <property type="match status" value="1"/>
</dbReference>
<keyword evidence="5" id="KW-0479">Metal-binding</keyword>
<dbReference type="SUPFAM" id="SSF88697">
    <property type="entry name" value="PUA domain-like"/>
    <property type="match status" value="1"/>
</dbReference>
<dbReference type="Pfam" id="PF02190">
    <property type="entry name" value="LON_substr_bdg"/>
    <property type="match status" value="1"/>
</dbReference>
<evidence type="ECO:0000259" key="10">
    <source>
        <dbReference type="PROSITE" id="PS51787"/>
    </source>
</evidence>
<proteinExistence type="inferred from homology"/>
<dbReference type="GO" id="GO:0016567">
    <property type="term" value="P:protein ubiquitination"/>
    <property type="evidence" value="ECO:0007669"/>
    <property type="project" value="UniProtKB-UniPathway"/>
</dbReference>
<dbReference type="VEuPathDB" id="FungiDB:H310_13259"/>
<dbReference type="AlphaFoldDB" id="A0A024TEB6"/>
<comment type="subcellular location">
    <subcellularLocation>
        <location evidence="1">Nucleus</location>
    </subcellularLocation>
</comment>
<dbReference type="Pfam" id="PF03226">
    <property type="entry name" value="Yippee-Mis18"/>
    <property type="match status" value="1"/>
</dbReference>
<dbReference type="STRING" id="157072.A0A024TEB6"/>
<dbReference type="Gene3D" id="2.170.150.20">
    <property type="entry name" value="Peptide methionine sulfoxide reductase"/>
    <property type="match status" value="1"/>
</dbReference>
<dbReference type="PROSITE" id="PS51787">
    <property type="entry name" value="LON_N"/>
    <property type="match status" value="1"/>
</dbReference>
<evidence type="ECO:0000259" key="11">
    <source>
        <dbReference type="PROSITE" id="PS51788"/>
    </source>
</evidence>
<evidence type="ECO:0000256" key="6">
    <source>
        <dbReference type="ARBA" id="ARBA00022786"/>
    </source>
</evidence>
<dbReference type="SMART" id="SM00464">
    <property type="entry name" value="LON"/>
    <property type="match status" value="1"/>
</dbReference>
<feature type="region of interest" description="Disordered" evidence="9">
    <location>
        <begin position="17"/>
        <end position="37"/>
    </location>
</feature>
<keyword evidence="6" id="KW-0833">Ubl conjugation pathway</keyword>
<keyword evidence="8" id="KW-0539">Nucleus</keyword>
<dbReference type="OrthoDB" id="267517at2759"/>
<dbReference type="EMBL" id="KI914000">
    <property type="protein sequence ID" value="ETV92359.1"/>
    <property type="molecule type" value="Genomic_DNA"/>
</dbReference>
<dbReference type="InterPro" id="IPR004910">
    <property type="entry name" value="Yippee/Mis18/Cereblon"/>
</dbReference>
<feature type="compositionally biased region" description="Acidic residues" evidence="9">
    <location>
        <begin position="27"/>
        <end position="37"/>
    </location>
</feature>
<evidence type="ECO:0000256" key="7">
    <source>
        <dbReference type="ARBA" id="ARBA00022833"/>
    </source>
</evidence>
<dbReference type="PROSITE" id="PS51788">
    <property type="entry name" value="CULT"/>
    <property type="match status" value="1"/>
</dbReference>
<dbReference type="RefSeq" id="XP_008878910.1">
    <property type="nucleotide sequence ID" value="XM_008880688.1"/>
</dbReference>
<comment type="similarity">
    <text evidence="3">Belongs to the CRBN family.</text>
</comment>
<dbReference type="InterPro" id="IPR015947">
    <property type="entry name" value="PUA-like_sf"/>
</dbReference>
<evidence type="ECO:0000256" key="4">
    <source>
        <dbReference type="ARBA" id="ARBA00014394"/>
    </source>
</evidence>
<evidence type="ECO:0000256" key="8">
    <source>
        <dbReference type="ARBA" id="ARBA00023242"/>
    </source>
</evidence>
<dbReference type="InterPro" id="IPR003111">
    <property type="entry name" value="Lon_prtase_N"/>
</dbReference>
<dbReference type="PANTHER" id="PTHR46732">
    <property type="entry name" value="ATP-DEPENDENT PROTEASE LA (LON) DOMAIN PROTEIN"/>
    <property type="match status" value="1"/>
</dbReference>
<dbReference type="FunFam" id="2.170.150.20:FF:000007">
    <property type="entry name" value="Protein cereblon"/>
    <property type="match status" value="1"/>
</dbReference>
<dbReference type="Gene3D" id="2.30.130.40">
    <property type="entry name" value="LON domain-like"/>
    <property type="match status" value="1"/>
</dbReference>
<organism evidence="12">
    <name type="scientific">Aphanomyces invadans</name>
    <dbReference type="NCBI Taxonomy" id="157072"/>
    <lineage>
        <taxon>Eukaryota</taxon>
        <taxon>Sar</taxon>
        <taxon>Stramenopiles</taxon>
        <taxon>Oomycota</taxon>
        <taxon>Saprolegniomycetes</taxon>
        <taxon>Saprolegniales</taxon>
        <taxon>Verrucalvaceae</taxon>
        <taxon>Aphanomyces</taxon>
    </lineage>
</organism>